<reference evidence="4" key="1">
    <citation type="submission" date="2020-11" db="EMBL/GenBank/DDBJ databases">
        <authorList>
            <consortium name="DOE Joint Genome Institute"/>
            <person name="Ahrendt S."/>
            <person name="Riley R."/>
            <person name="Andreopoulos W."/>
            <person name="Labutti K."/>
            <person name="Pangilinan J."/>
            <person name="Ruiz-Duenas F.J."/>
            <person name="Barrasa J.M."/>
            <person name="Sanchez-Garcia M."/>
            <person name="Camarero S."/>
            <person name="Miyauchi S."/>
            <person name="Serrano A."/>
            <person name="Linde D."/>
            <person name="Babiker R."/>
            <person name="Drula E."/>
            <person name="Ayuso-Fernandez I."/>
            <person name="Pacheco R."/>
            <person name="Padilla G."/>
            <person name="Ferreira P."/>
            <person name="Barriuso J."/>
            <person name="Kellner H."/>
            <person name="Castanera R."/>
            <person name="Alfaro M."/>
            <person name="Ramirez L."/>
            <person name="Pisabarro A.G."/>
            <person name="Kuo A."/>
            <person name="Tritt A."/>
            <person name="Lipzen A."/>
            <person name="He G."/>
            <person name="Yan M."/>
            <person name="Ng V."/>
            <person name="Cullen D."/>
            <person name="Martin F."/>
            <person name="Rosso M.-N."/>
            <person name="Henrissat B."/>
            <person name="Hibbett D."/>
            <person name="Martinez A.T."/>
            <person name="Grigoriev I.V."/>
        </authorList>
    </citation>
    <scope>NUCLEOTIDE SEQUENCE</scope>
    <source>
        <strain evidence="4">CBS 247.69</strain>
    </source>
</reference>
<feature type="transmembrane region" description="Helical" evidence="2">
    <location>
        <begin position="12"/>
        <end position="33"/>
    </location>
</feature>
<dbReference type="PANTHER" id="PTHR40465:SF1">
    <property type="entry name" value="DUF6534 DOMAIN-CONTAINING PROTEIN"/>
    <property type="match status" value="1"/>
</dbReference>
<sequence>MFSPTDGIAKRAGPMLLAILVNCGLYGVLCVQIHTYHMAFPTDPIPIKILVYGILVIETAQTVLITKDGFGIFVTDLGDESSLDKIRMFWLSVPIIGLFVAAIGQLFFAHRLRVLSKTWILSITVAILSICAMGATAVIAFRVYHAGKISAGFTDCFVPALVSHLANILCDIEIVISMIYYLLRHKTNISSSRLHQQIKRLIGLVLEAGILTATASILTFLLYIILKDSLYFCVPYVMIPKLYSNTLTFILNNRIKIVGGRHGVETGVGTISLWGDVDMASHRAHAGSSTIGGNIVFCEARSDQPDPDQDEPASMSNVPSDLFHSV</sequence>
<dbReference type="Proteomes" id="UP000807353">
    <property type="component" value="Unassembled WGS sequence"/>
</dbReference>
<keyword evidence="2" id="KW-0472">Membrane</keyword>
<evidence type="ECO:0000313" key="5">
    <source>
        <dbReference type="Proteomes" id="UP000807353"/>
    </source>
</evidence>
<evidence type="ECO:0000256" key="1">
    <source>
        <dbReference type="SAM" id="MobiDB-lite"/>
    </source>
</evidence>
<dbReference type="EMBL" id="MU150240">
    <property type="protein sequence ID" value="KAF9466802.1"/>
    <property type="molecule type" value="Genomic_DNA"/>
</dbReference>
<evidence type="ECO:0000259" key="3">
    <source>
        <dbReference type="Pfam" id="PF20152"/>
    </source>
</evidence>
<keyword evidence="2" id="KW-0812">Transmembrane</keyword>
<feature type="transmembrane region" description="Helical" evidence="2">
    <location>
        <begin position="86"/>
        <end position="108"/>
    </location>
</feature>
<dbReference type="PANTHER" id="PTHR40465">
    <property type="entry name" value="CHROMOSOME 1, WHOLE GENOME SHOTGUN SEQUENCE"/>
    <property type="match status" value="1"/>
</dbReference>
<gene>
    <name evidence="4" type="ORF">BDZ94DRAFT_1186991</name>
</gene>
<name>A0A9P5YAY6_9AGAR</name>
<feature type="transmembrane region" description="Helical" evidence="2">
    <location>
        <begin position="204"/>
        <end position="226"/>
    </location>
</feature>
<dbReference type="OrthoDB" id="2868589at2759"/>
<keyword evidence="5" id="KW-1185">Reference proteome</keyword>
<feature type="transmembrane region" description="Helical" evidence="2">
    <location>
        <begin position="164"/>
        <end position="183"/>
    </location>
</feature>
<feature type="transmembrane region" description="Helical" evidence="2">
    <location>
        <begin position="120"/>
        <end position="144"/>
    </location>
</feature>
<feature type="domain" description="DUF6534" evidence="3">
    <location>
        <begin position="168"/>
        <end position="254"/>
    </location>
</feature>
<feature type="region of interest" description="Disordered" evidence="1">
    <location>
        <begin position="302"/>
        <end position="326"/>
    </location>
</feature>
<proteinExistence type="predicted"/>
<evidence type="ECO:0000313" key="4">
    <source>
        <dbReference type="EMBL" id="KAF9466802.1"/>
    </source>
</evidence>
<dbReference type="Pfam" id="PF20152">
    <property type="entry name" value="DUF6534"/>
    <property type="match status" value="1"/>
</dbReference>
<organism evidence="4 5">
    <name type="scientific">Collybia nuda</name>
    <dbReference type="NCBI Taxonomy" id="64659"/>
    <lineage>
        <taxon>Eukaryota</taxon>
        <taxon>Fungi</taxon>
        <taxon>Dikarya</taxon>
        <taxon>Basidiomycota</taxon>
        <taxon>Agaricomycotina</taxon>
        <taxon>Agaricomycetes</taxon>
        <taxon>Agaricomycetidae</taxon>
        <taxon>Agaricales</taxon>
        <taxon>Tricholomatineae</taxon>
        <taxon>Clitocybaceae</taxon>
        <taxon>Collybia</taxon>
    </lineage>
</organism>
<keyword evidence="2" id="KW-1133">Transmembrane helix</keyword>
<evidence type="ECO:0000256" key="2">
    <source>
        <dbReference type="SAM" id="Phobius"/>
    </source>
</evidence>
<accession>A0A9P5YAY6</accession>
<dbReference type="AlphaFoldDB" id="A0A9P5YAY6"/>
<comment type="caution">
    <text evidence="4">The sequence shown here is derived from an EMBL/GenBank/DDBJ whole genome shotgun (WGS) entry which is preliminary data.</text>
</comment>
<dbReference type="InterPro" id="IPR045339">
    <property type="entry name" value="DUF6534"/>
</dbReference>
<feature type="transmembrane region" description="Helical" evidence="2">
    <location>
        <begin position="45"/>
        <end position="66"/>
    </location>
</feature>
<protein>
    <recommendedName>
        <fullName evidence="3">DUF6534 domain-containing protein</fullName>
    </recommendedName>
</protein>